<evidence type="ECO:0000313" key="2">
    <source>
        <dbReference type="WBParaSite" id="Pan_g6338.t1"/>
    </source>
</evidence>
<protein>
    <submittedName>
        <fullName evidence="2">Uncharacterized protein</fullName>
    </submittedName>
</protein>
<name>A0A7E4W5J2_PANRE</name>
<dbReference type="Proteomes" id="UP000492821">
    <property type="component" value="Unassembled WGS sequence"/>
</dbReference>
<evidence type="ECO:0000313" key="1">
    <source>
        <dbReference type="Proteomes" id="UP000492821"/>
    </source>
</evidence>
<proteinExistence type="predicted"/>
<dbReference type="AlphaFoldDB" id="A0A7E4W5J2"/>
<accession>A0A7E4W5J2</accession>
<keyword evidence="1" id="KW-1185">Reference proteome</keyword>
<reference evidence="1" key="1">
    <citation type="journal article" date="2013" name="Genetics">
        <title>The draft genome and transcriptome of Panagrellus redivivus are shaped by the harsh demands of a free-living lifestyle.</title>
        <authorList>
            <person name="Srinivasan J."/>
            <person name="Dillman A.R."/>
            <person name="Macchietto M.G."/>
            <person name="Heikkinen L."/>
            <person name="Lakso M."/>
            <person name="Fracchia K.M."/>
            <person name="Antoshechkin I."/>
            <person name="Mortazavi A."/>
            <person name="Wong G."/>
            <person name="Sternberg P.W."/>
        </authorList>
    </citation>
    <scope>NUCLEOTIDE SEQUENCE [LARGE SCALE GENOMIC DNA]</scope>
    <source>
        <strain evidence="1">MT8872</strain>
    </source>
</reference>
<dbReference type="WBParaSite" id="Pan_g6338.t1">
    <property type="protein sequence ID" value="Pan_g6338.t1"/>
    <property type="gene ID" value="Pan_g6338"/>
</dbReference>
<organism evidence="1 2">
    <name type="scientific">Panagrellus redivivus</name>
    <name type="common">Microworm</name>
    <dbReference type="NCBI Taxonomy" id="6233"/>
    <lineage>
        <taxon>Eukaryota</taxon>
        <taxon>Metazoa</taxon>
        <taxon>Ecdysozoa</taxon>
        <taxon>Nematoda</taxon>
        <taxon>Chromadorea</taxon>
        <taxon>Rhabditida</taxon>
        <taxon>Tylenchina</taxon>
        <taxon>Panagrolaimomorpha</taxon>
        <taxon>Panagrolaimoidea</taxon>
        <taxon>Panagrolaimidae</taxon>
        <taxon>Panagrellus</taxon>
    </lineage>
</organism>
<reference evidence="2" key="2">
    <citation type="submission" date="2020-10" db="UniProtKB">
        <authorList>
            <consortium name="WormBaseParasite"/>
        </authorList>
    </citation>
    <scope>IDENTIFICATION</scope>
</reference>
<sequence>MRRHFTKIYKRFPEMQVYSLPYPLCLLADLKKRNEKAFNESENDRTYSTPLERINQRFKDEATVEDDITDETQVSFSDGKEHHKTLSTEILGSRTSATTTVKME</sequence>